<dbReference type="SUPFAM" id="SSF56112">
    <property type="entry name" value="Protein kinase-like (PK-like)"/>
    <property type="match status" value="1"/>
</dbReference>
<evidence type="ECO:0000313" key="3">
    <source>
        <dbReference type="Proteomes" id="UP001221757"/>
    </source>
</evidence>
<dbReference type="InterPro" id="IPR000719">
    <property type="entry name" value="Prot_kinase_dom"/>
</dbReference>
<keyword evidence="2" id="KW-0808">Transferase</keyword>
<organism evidence="2 3">
    <name type="scientific">Mycena rosella</name>
    <name type="common">Pink bonnet</name>
    <name type="synonym">Agaricus rosellus</name>
    <dbReference type="NCBI Taxonomy" id="1033263"/>
    <lineage>
        <taxon>Eukaryota</taxon>
        <taxon>Fungi</taxon>
        <taxon>Dikarya</taxon>
        <taxon>Basidiomycota</taxon>
        <taxon>Agaricomycotina</taxon>
        <taxon>Agaricomycetes</taxon>
        <taxon>Agaricomycetidae</taxon>
        <taxon>Agaricales</taxon>
        <taxon>Marasmiineae</taxon>
        <taxon>Mycenaceae</taxon>
        <taxon>Mycena</taxon>
    </lineage>
</organism>
<keyword evidence="3" id="KW-1185">Reference proteome</keyword>
<dbReference type="AlphaFoldDB" id="A0AAD7DV41"/>
<dbReference type="EMBL" id="JARKIE010000021">
    <property type="protein sequence ID" value="KAJ7699876.1"/>
    <property type="molecule type" value="Genomic_DNA"/>
</dbReference>
<dbReference type="PROSITE" id="PS00108">
    <property type="entry name" value="PROTEIN_KINASE_ST"/>
    <property type="match status" value="1"/>
</dbReference>
<comment type="caution">
    <text evidence="2">The sequence shown here is derived from an EMBL/GenBank/DDBJ whole genome shotgun (WGS) entry which is preliminary data.</text>
</comment>
<dbReference type="Gene3D" id="1.20.930.20">
    <property type="entry name" value="Adaptor protein Cbl, N-terminal domain"/>
    <property type="match status" value="1"/>
</dbReference>
<dbReference type="InterPro" id="IPR051681">
    <property type="entry name" value="Ser/Thr_Kinases-Pseudokinases"/>
</dbReference>
<proteinExistence type="predicted"/>
<dbReference type="InterPro" id="IPR011009">
    <property type="entry name" value="Kinase-like_dom_sf"/>
</dbReference>
<evidence type="ECO:0000313" key="2">
    <source>
        <dbReference type="EMBL" id="KAJ7699876.1"/>
    </source>
</evidence>
<dbReference type="Gene3D" id="1.10.510.10">
    <property type="entry name" value="Transferase(Phosphotransferase) domain 1"/>
    <property type="match status" value="1"/>
</dbReference>
<dbReference type="InterPro" id="IPR059179">
    <property type="entry name" value="MLKL-like_MCAfunc"/>
</dbReference>
<dbReference type="PANTHER" id="PTHR44329">
    <property type="entry name" value="SERINE/THREONINE-PROTEIN KINASE TNNI3K-RELATED"/>
    <property type="match status" value="1"/>
</dbReference>
<dbReference type="CDD" id="cd21037">
    <property type="entry name" value="MLKL_NTD"/>
    <property type="match status" value="1"/>
</dbReference>
<dbReference type="SMART" id="SM00220">
    <property type="entry name" value="S_TKc"/>
    <property type="match status" value="1"/>
</dbReference>
<protein>
    <submittedName>
        <fullName evidence="2">Kinase-like domain-containing protein</fullName>
    </submittedName>
</protein>
<feature type="domain" description="Protein kinase" evidence="1">
    <location>
        <begin position="235"/>
        <end position="515"/>
    </location>
</feature>
<dbReference type="InterPro" id="IPR036537">
    <property type="entry name" value="Adaptor_Cbl_N_dom_sf"/>
</dbReference>
<dbReference type="Proteomes" id="UP001221757">
    <property type="component" value="Unassembled WGS sequence"/>
</dbReference>
<dbReference type="GO" id="GO:0005524">
    <property type="term" value="F:ATP binding"/>
    <property type="evidence" value="ECO:0007669"/>
    <property type="project" value="InterPro"/>
</dbReference>
<dbReference type="InterPro" id="IPR001245">
    <property type="entry name" value="Ser-Thr/Tyr_kinase_cat_dom"/>
</dbReference>
<evidence type="ECO:0000259" key="1">
    <source>
        <dbReference type="PROSITE" id="PS50011"/>
    </source>
</evidence>
<dbReference type="InterPro" id="IPR008271">
    <property type="entry name" value="Ser/Thr_kinase_AS"/>
</dbReference>
<dbReference type="GO" id="GO:0007166">
    <property type="term" value="P:cell surface receptor signaling pathway"/>
    <property type="evidence" value="ECO:0007669"/>
    <property type="project" value="InterPro"/>
</dbReference>
<dbReference type="Pfam" id="PF07714">
    <property type="entry name" value="PK_Tyr_Ser-Thr"/>
    <property type="match status" value="1"/>
</dbReference>
<gene>
    <name evidence="2" type="ORF">B0H17DRAFT_1157943</name>
</gene>
<reference evidence="2" key="1">
    <citation type="submission" date="2023-03" db="EMBL/GenBank/DDBJ databases">
        <title>Massive genome expansion in bonnet fungi (Mycena s.s.) driven by repeated elements and novel gene families across ecological guilds.</title>
        <authorList>
            <consortium name="Lawrence Berkeley National Laboratory"/>
            <person name="Harder C.B."/>
            <person name="Miyauchi S."/>
            <person name="Viragh M."/>
            <person name="Kuo A."/>
            <person name="Thoen E."/>
            <person name="Andreopoulos B."/>
            <person name="Lu D."/>
            <person name="Skrede I."/>
            <person name="Drula E."/>
            <person name="Henrissat B."/>
            <person name="Morin E."/>
            <person name="Kohler A."/>
            <person name="Barry K."/>
            <person name="LaButti K."/>
            <person name="Morin E."/>
            <person name="Salamov A."/>
            <person name="Lipzen A."/>
            <person name="Mereny Z."/>
            <person name="Hegedus B."/>
            <person name="Baldrian P."/>
            <person name="Stursova M."/>
            <person name="Weitz H."/>
            <person name="Taylor A."/>
            <person name="Grigoriev I.V."/>
            <person name="Nagy L.G."/>
            <person name="Martin F."/>
            <person name="Kauserud H."/>
        </authorList>
    </citation>
    <scope>NUCLEOTIDE SEQUENCE</scope>
    <source>
        <strain evidence="2">CBHHK067</strain>
    </source>
</reference>
<dbReference type="GO" id="GO:0004674">
    <property type="term" value="F:protein serine/threonine kinase activity"/>
    <property type="evidence" value="ECO:0007669"/>
    <property type="project" value="TreeGrafter"/>
</dbReference>
<sequence>MSEFRNIGPVRRTTGLAMSLGKTAAQVTAQFAPVPALAPAAELLCAIIQLCQNVAQNRNAANQLRDRCHRLGMVLYEKCTAKENIMAAIQAVTDCFEHIKARMAEWAKQTKIQAFLHQDEIEKDIRRCHDKLSDCLIAFQLVSHTEIHDWQAQFERNTQQDHREVMDFLAAIENSQTITNDALQSQTVDIKHLMGMMQQLLGENARTADRVHNGLSSNLYELQFQSHELLPDFNLRSGEVVRMGQFPISGTSAMDIYEGLYLGREKVAIKVVRAVNSDEHSLRRLTRECEIWKDLWKIDQGKHVLPFYGFCQEDGPFPSMISPWQPNGTALNYVKQHDSKIDYLNLIKGIALGIQVLHSMNPPVVHGDIKASNIVINALGNPLIADFGLSRVVEDITGIPFSQSRGVSDSYRWFAPEVCIGQGVLSLSSDVYAYGMTVLELLTHEQPYSNIKHTTEVVIRSAKGEQPERPRASRVLERGLDEHLWSVLCHCWLTVPAQRPRIGDVLDVLPPGQYA</sequence>
<keyword evidence="2" id="KW-0418">Kinase</keyword>
<dbReference type="PROSITE" id="PS50011">
    <property type="entry name" value="PROTEIN_KINASE_DOM"/>
    <property type="match status" value="1"/>
</dbReference>
<accession>A0AAD7DV41</accession>
<name>A0AAD7DV41_MYCRO</name>